<gene>
    <name evidence="1" type="ORF">ALEPTO_LOCUS13970</name>
</gene>
<proteinExistence type="predicted"/>
<evidence type="ECO:0000313" key="2">
    <source>
        <dbReference type="Proteomes" id="UP000789508"/>
    </source>
</evidence>
<name>A0A9N9J682_9GLOM</name>
<evidence type="ECO:0000313" key="1">
    <source>
        <dbReference type="EMBL" id="CAG8767739.1"/>
    </source>
</evidence>
<dbReference type="Proteomes" id="UP000789508">
    <property type="component" value="Unassembled WGS sequence"/>
</dbReference>
<dbReference type="AlphaFoldDB" id="A0A9N9J682"/>
<protein>
    <submittedName>
        <fullName evidence="1">782_t:CDS:1</fullName>
    </submittedName>
</protein>
<accession>A0A9N9J682</accession>
<sequence>HKLKAKSKSDLTKKKIFSKASHQKQQDYEVNNLVKCFNGYFTPRLSLLVEKKMRIAVWNHYFGGF</sequence>
<keyword evidence="2" id="KW-1185">Reference proteome</keyword>
<comment type="caution">
    <text evidence="1">The sequence shown here is derived from an EMBL/GenBank/DDBJ whole genome shotgun (WGS) entry which is preliminary data.</text>
</comment>
<dbReference type="EMBL" id="CAJVPS010050343">
    <property type="protein sequence ID" value="CAG8767739.1"/>
    <property type="molecule type" value="Genomic_DNA"/>
</dbReference>
<reference evidence="1" key="1">
    <citation type="submission" date="2021-06" db="EMBL/GenBank/DDBJ databases">
        <authorList>
            <person name="Kallberg Y."/>
            <person name="Tangrot J."/>
            <person name="Rosling A."/>
        </authorList>
    </citation>
    <scope>NUCLEOTIDE SEQUENCE</scope>
    <source>
        <strain evidence="1">FL130A</strain>
    </source>
</reference>
<feature type="non-terminal residue" evidence="1">
    <location>
        <position position="1"/>
    </location>
</feature>
<feature type="non-terminal residue" evidence="1">
    <location>
        <position position="65"/>
    </location>
</feature>
<organism evidence="1 2">
    <name type="scientific">Ambispora leptoticha</name>
    <dbReference type="NCBI Taxonomy" id="144679"/>
    <lineage>
        <taxon>Eukaryota</taxon>
        <taxon>Fungi</taxon>
        <taxon>Fungi incertae sedis</taxon>
        <taxon>Mucoromycota</taxon>
        <taxon>Glomeromycotina</taxon>
        <taxon>Glomeromycetes</taxon>
        <taxon>Archaeosporales</taxon>
        <taxon>Ambisporaceae</taxon>
        <taxon>Ambispora</taxon>
    </lineage>
</organism>